<keyword evidence="2" id="KW-0812">Transmembrane</keyword>
<comment type="caution">
    <text evidence="3">The sequence shown here is derived from an EMBL/GenBank/DDBJ whole genome shotgun (WGS) entry which is preliminary data.</text>
</comment>
<reference evidence="3" key="1">
    <citation type="journal article" date="2020" name="Stud. Mycol.">
        <title>101 Dothideomycetes genomes: a test case for predicting lifestyles and emergence of pathogens.</title>
        <authorList>
            <person name="Haridas S."/>
            <person name="Albert R."/>
            <person name="Binder M."/>
            <person name="Bloem J."/>
            <person name="Labutti K."/>
            <person name="Salamov A."/>
            <person name="Andreopoulos B."/>
            <person name="Baker S."/>
            <person name="Barry K."/>
            <person name="Bills G."/>
            <person name="Bluhm B."/>
            <person name="Cannon C."/>
            <person name="Castanera R."/>
            <person name="Culley D."/>
            <person name="Daum C."/>
            <person name="Ezra D."/>
            <person name="Gonzalez J."/>
            <person name="Henrissat B."/>
            <person name="Kuo A."/>
            <person name="Liang C."/>
            <person name="Lipzen A."/>
            <person name="Lutzoni F."/>
            <person name="Magnuson J."/>
            <person name="Mondo S."/>
            <person name="Nolan M."/>
            <person name="Ohm R."/>
            <person name="Pangilinan J."/>
            <person name="Park H.-J."/>
            <person name="Ramirez L."/>
            <person name="Alfaro M."/>
            <person name="Sun H."/>
            <person name="Tritt A."/>
            <person name="Yoshinaga Y."/>
            <person name="Zwiers L.-H."/>
            <person name="Turgeon B."/>
            <person name="Goodwin S."/>
            <person name="Spatafora J."/>
            <person name="Crous P."/>
            <person name="Grigoriev I."/>
        </authorList>
    </citation>
    <scope>NUCLEOTIDE SEQUENCE</scope>
    <source>
        <strain evidence="3">CBS 110217</strain>
    </source>
</reference>
<proteinExistence type="predicted"/>
<protein>
    <submittedName>
        <fullName evidence="3">Uncharacterized protein</fullName>
    </submittedName>
</protein>
<keyword evidence="2" id="KW-0472">Membrane</keyword>
<keyword evidence="2" id="KW-1133">Transmembrane helix</keyword>
<sequence length="221" mass="24746">MAATRLRRTFQYPSESDDEDAVEQGMDEHDQDTLISNLTTHDQISTRLYTLALSCLPLVPILLHMPLLLYASTFLPSLLAITSFLTSAYMLYFLPLPPVKVGIIDTDDLKKSSVGKKRVGYGWNVPSTSAETTAYERKPVPFVSDGVADLAVRYIVPANGVVCVLLALLELWQRRTWSEGIAVGGGYLPGFVMSVVLWLRRELRVMDMSELERLKYRSKAT</sequence>
<keyword evidence="4" id="KW-1185">Reference proteome</keyword>
<gene>
    <name evidence="3" type="ORF">EK21DRAFT_107061</name>
</gene>
<feature type="transmembrane region" description="Helical" evidence="2">
    <location>
        <begin position="74"/>
        <end position="94"/>
    </location>
</feature>
<feature type="transmembrane region" description="Helical" evidence="2">
    <location>
        <begin position="181"/>
        <end position="199"/>
    </location>
</feature>
<evidence type="ECO:0000256" key="1">
    <source>
        <dbReference type="SAM" id="MobiDB-lite"/>
    </source>
</evidence>
<dbReference type="Proteomes" id="UP000799777">
    <property type="component" value="Unassembled WGS sequence"/>
</dbReference>
<accession>A0A9P4LPX4</accession>
<evidence type="ECO:0000313" key="3">
    <source>
        <dbReference type="EMBL" id="KAF2035536.1"/>
    </source>
</evidence>
<organism evidence="3 4">
    <name type="scientific">Setomelanomma holmii</name>
    <dbReference type="NCBI Taxonomy" id="210430"/>
    <lineage>
        <taxon>Eukaryota</taxon>
        <taxon>Fungi</taxon>
        <taxon>Dikarya</taxon>
        <taxon>Ascomycota</taxon>
        <taxon>Pezizomycotina</taxon>
        <taxon>Dothideomycetes</taxon>
        <taxon>Pleosporomycetidae</taxon>
        <taxon>Pleosporales</taxon>
        <taxon>Pleosporineae</taxon>
        <taxon>Phaeosphaeriaceae</taxon>
        <taxon>Setomelanomma</taxon>
    </lineage>
</organism>
<evidence type="ECO:0000256" key="2">
    <source>
        <dbReference type="SAM" id="Phobius"/>
    </source>
</evidence>
<evidence type="ECO:0000313" key="4">
    <source>
        <dbReference type="Proteomes" id="UP000799777"/>
    </source>
</evidence>
<feature type="transmembrane region" description="Helical" evidence="2">
    <location>
        <begin position="48"/>
        <end position="68"/>
    </location>
</feature>
<dbReference type="EMBL" id="ML978157">
    <property type="protein sequence ID" value="KAF2035536.1"/>
    <property type="molecule type" value="Genomic_DNA"/>
</dbReference>
<dbReference type="OrthoDB" id="3358048at2759"/>
<dbReference type="AlphaFoldDB" id="A0A9P4LPX4"/>
<feature type="transmembrane region" description="Helical" evidence="2">
    <location>
        <begin position="151"/>
        <end position="169"/>
    </location>
</feature>
<name>A0A9P4LPX4_9PLEO</name>
<feature type="region of interest" description="Disordered" evidence="1">
    <location>
        <begin position="1"/>
        <end position="28"/>
    </location>
</feature>